<evidence type="ECO:0000256" key="3">
    <source>
        <dbReference type="SAM" id="Phobius"/>
    </source>
</evidence>
<evidence type="ECO:0000256" key="1">
    <source>
        <dbReference type="ARBA" id="ARBA00022729"/>
    </source>
</evidence>
<feature type="signal peptide" evidence="4">
    <location>
        <begin position="1"/>
        <end position="18"/>
    </location>
</feature>
<gene>
    <name evidence="6" type="ORF">D9619_002433</name>
</gene>
<evidence type="ECO:0000259" key="5">
    <source>
        <dbReference type="Pfam" id="PF10342"/>
    </source>
</evidence>
<feature type="region of interest" description="Disordered" evidence="2">
    <location>
        <begin position="119"/>
        <end position="185"/>
    </location>
</feature>
<dbReference type="EMBL" id="JAACJJ010000056">
    <property type="protein sequence ID" value="KAF5312116.1"/>
    <property type="molecule type" value="Genomic_DNA"/>
</dbReference>
<accession>A0A8H5ETS3</accession>
<organism evidence="6 7">
    <name type="scientific">Psilocybe cf. subviscida</name>
    <dbReference type="NCBI Taxonomy" id="2480587"/>
    <lineage>
        <taxon>Eukaryota</taxon>
        <taxon>Fungi</taxon>
        <taxon>Dikarya</taxon>
        <taxon>Basidiomycota</taxon>
        <taxon>Agaricomycotina</taxon>
        <taxon>Agaricomycetes</taxon>
        <taxon>Agaricomycetidae</taxon>
        <taxon>Agaricales</taxon>
        <taxon>Agaricineae</taxon>
        <taxon>Strophariaceae</taxon>
        <taxon>Psilocybe</taxon>
    </lineage>
</organism>
<evidence type="ECO:0000313" key="7">
    <source>
        <dbReference type="Proteomes" id="UP000567179"/>
    </source>
</evidence>
<dbReference type="AlphaFoldDB" id="A0A8H5ETS3"/>
<dbReference type="Pfam" id="PF10342">
    <property type="entry name" value="Kre9_KNH"/>
    <property type="match status" value="1"/>
</dbReference>
<keyword evidence="3" id="KW-0472">Membrane</keyword>
<feature type="compositionally biased region" description="Low complexity" evidence="2">
    <location>
        <begin position="119"/>
        <end position="137"/>
    </location>
</feature>
<dbReference type="Proteomes" id="UP000567179">
    <property type="component" value="Unassembled WGS sequence"/>
</dbReference>
<reference evidence="6 7" key="1">
    <citation type="journal article" date="2020" name="ISME J.">
        <title>Uncovering the hidden diversity of litter-decomposition mechanisms in mushroom-forming fungi.</title>
        <authorList>
            <person name="Floudas D."/>
            <person name="Bentzer J."/>
            <person name="Ahren D."/>
            <person name="Johansson T."/>
            <person name="Persson P."/>
            <person name="Tunlid A."/>
        </authorList>
    </citation>
    <scope>NUCLEOTIDE SEQUENCE [LARGE SCALE GENOMIC DNA]</scope>
    <source>
        <strain evidence="6 7">CBS 101986</strain>
    </source>
</reference>
<feature type="compositionally biased region" description="Polar residues" evidence="2">
    <location>
        <begin position="138"/>
        <end position="160"/>
    </location>
</feature>
<feature type="chain" id="PRO_5034121784" description="Yeast cell wall synthesis Kre9/Knh1-like N-terminal domain-containing protein" evidence="4">
    <location>
        <begin position="19"/>
        <end position="224"/>
    </location>
</feature>
<keyword evidence="3" id="KW-0812">Transmembrane</keyword>
<keyword evidence="7" id="KW-1185">Reference proteome</keyword>
<feature type="transmembrane region" description="Helical" evidence="3">
    <location>
        <begin position="201"/>
        <end position="223"/>
    </location>
</feature>
<feature type="compositionally biased region" description="Low complexity" evidence="2">
    <location>
        <begin position="168"/>
        <end position="185"/>
    </location>
</feature>
<comment type="caution">
    <text evidence="6">The sequence shown here is derived from an EMBL/GenBank/DDBJ whole genome shotgun (WGS) entry which is preliminary data.</text>
</comment>
<evidence type="ECO:0000313" key="6">
    <source>
        <dbReference type="EMBL" id="KAF5312116.1"/>
    </source>
</evidence>
<evidence type="ECO:0000256" key="4">
    <source>
        <dbReference type="SAM" id="SignalP"/>
    </source>
</evidence>
<dbReference type="OrthoDB" id="5420143at2759"/>
<proteinExistence type="predicted"/>
<dbReference type="InterPro" id="IPR018466">
    <property type="entry name" value="Kre9/Knh1-like_N"/>
</dbReference>
<keyword evidence="1 4" id="KW-0732">Signal</keyword>
<keyword evidence="3" id="KW-1133">Transmembrane helix</keyword>
<sequence>MFTKLSLLALAAPLLVSALQLAIPENPTNSGTITIKWTNEPNDPDTWSFELINKVFNNAFAIANNINPSASQITLTLPVVPVGAGYTLQAVNIGNITDVFAETPEFSIGAATTTLSSSAASTTASSGSATRSGTISSVRTTGSPTPSVPVSNTGFSSNIVTPTPTPTAPATTGSTGTASGSTTGGNAAVTPFSAGSRISSLGGSVGGFAAVLLSAIAGAAMIAL</sequence>
<name>A0A8H5ETS3_9AGAR</name>
<evidence type="ECO:0000256" key="2">
    <source>
        <dbReference type="SAM" id="MobiDB-lite"/>
    </source>
</evidence>
<protein>
    <recommendedName>
        <fullName evidence="5">Yeast cell wall synthesis Kre9/Knh1-like N-terminal domain-containing protein</fullName>
    </recommendedName>
</protein>
<feature type="domain" description="Yeast cell wall synthesis Kre9/Knh1-like N-terminal" evidence="5">
    <location>
        <begin position="31"/>
        <end position="108"/>
    </location>
</feature>